<dbReference type="AlphaFoldDB" id="A0A730K3Q6"/>
<dbReference type="Pfam" id="PF25851">
    <property type="entry name" value="YafT"/>
    <property type="match status" value="1"/>
</dbReference>
<dbReference type="InterPro" id="IPR058961">
    <property type="entry name" value="YafT"/>
</dbReference>
<feature type="non-terminal residue" evidence="1">
    <location>
        <position position="1"/>
    </location>
</feature>
<name>A0A730K3Q6_SALHO</name>
<protein>
    <submittedName>
        <fullName evidence="1">Uncharacterized protein</fullName>
    </submittedName>
</protein>
<evidence type="ECO:0000313" key="1">
    <source>
        <dbReference type="EMBL" id="HAE3864543.1"/>
    </source>
</evidence>
<dbReference type="EMBL" id="DAARTJ010000114">
    <property type="protein sequence ID" value="HAE3864543.1"/>
    <property type="molecule type" value="Genomic_DNA"/>
</dbReference>
<reference evidence="1" key="2">
    <citation type="submission" date="2018-07" db="EMBL/GenBank/DDBJ databases">
        <authorList>
            <consortium name="NCBI Pathogen Detection Project"/>
        </authorList>
    </citation>
    <scope>NUCLEOTIDE SEQUENCE</scope>
    <source>
        <strain evidence="1">138-86</strain>
    </source>
</reference>
<gene>
    <name evidence="1" type="ORF">GND52_004589</name>
</gene>
<comment type="caution">
    <text evidence="1">The sequence shown here is derived from an EMBL/GenBank/DDBJ whole genome shotgun (WGS) entry which is preliminary data.</text>
</comment>
<proteinExistence type="predicted"/>
<accession>A0A730K3Q6</accession>
<organism evidence="1">
    <name type="scientific">Salmonella enterica subsp. houtenae serovar Houten</name>
    <dbReference type="NCBI Taxonomy" id="58100"/>
    <lineage>
        <taxon>Bacteria</taxon>
        <taxon>Pseudomonadati</taxon>
        <taxon>Pseudomonadota</taxon>
        <taxon>Gammaproteobacteria</taxon>
        <taxon>Enterobacterales</taxon>
        <taxon>Enterobacteriaceae</taxon>
        <taxon>Salmonella</taxon>
    </lineage>
</organism>
<reference evidence="1" key="1">
    <citation type="journal article" date="2018" name="Genome Biol.">
        <title>SKESA: strategic k-mer extension for scrupulous assemblies.</title>
        <authorList>
            <person name="Souvorov A."/>
            <person name="Agarwala R."/>
            <person name="Lipman D.J."/>
        </authorList>
    </citation>
    <scope>NUCLEOTIDE SEQUENCE</scope>
    <source>
        <strain evidence="1">138-86</strain>
    </source>
</reference>
<sequence length="77" mass="8539">FFYGSGLSERYPIRFALVDVATGEWATYSPVNIESATVSLSGTADGKTDMTEQQVTSLKQKTYKMVVEDLVNRHSSK</sequence>